<reference evidence="1" key="2">
    <citation type="journal article" date="2015" name="Data Brief">
        <title>Shoot transcriptome of the giant reed, Arundo donax.</title>
        <authorList>
            <person name="Barrero R.A."/>
            <person name="Guerrero F.D."/>
            <person name="Moolhuijzen P."/>
            <person name="Goolsby J.A."/>
            <person name="Tidwell J."/>
            <person name="Bellgard S.E."/>
            <person name="Bellgard M.I."/>
        </authorList>
    </citation>
    <scope>NUCLEOTIDE SEQUENCE</scope>
    <source>
        <tissue evidence="1">Shoot tissue taken approximately 20 cm above the soil surface</tissue>
    </source>
</reference>
<reference evidence="1" key="1">
    <citation type="submission" date="2014-09" db="EMBL/GenBank/DDBJ databases">
        <authorList>
            <person name="Magalhaes I.L.F."/>
            <person name="Oliveira U."/>
            <person name="Santos F.R."/>
            <person name="Vidigal T.H.D.A."/>
            <person name="Brescovit A.D."/>
            <person name="Santos A.J."/>
        </authorList>
    </citation>
    <scope>NUCLEOTIDE SEQUENCE</scope>
    <source>
        <tissue evidence="1">Shoot tissue taken approximately 20 cm above the soil surface</tissue>
    </source>
</reference>
<evidence type="ECO:0000313" key="1">
    <source>
        <dbReference type="EMBL" id="JAD84822.1"/>
    </source>
</evidence>
<protein>
    <submittedName>
        <fullName evidence="1">Uncharacterized protein</fullName>
    </submittedName>
</protein>
<sequence>MLLDVSLIHRALFVDLCEKLLSVCCSIVAACDRLSPSCGSRRGYLPTCCLVERAECV</sequence>
<organism evidence="1">
    <name type="scientific">Arundo donax</name>
    <name type="common">Giant reed</name>
    <name type="synonym">Donax arundinaceus</name>
    <dbReference type="NCBI Taxonomy" id="35708"/>
    <lineage>
        <taxon>Eukaryota</taxon>
        <taxon>Viridiplantae</taxon>
        <taxon>Streptophyta</taxon>
        <taxon>Embryophyta</taxon>
        <taxon>Tracheophyta</taxon>
        <taxon>Spermatophyta</taxon>
        <taxon>Magnoliopsida</taxon>
        <taxon>Liliopsida</taxon>
        <taxon>Poales</taxon>
        <taxon>Poaceae</taxon>
        <taxon>PACMAD clade</taxon>
        <taxon>Arundinoideae</taxon>
        <taxon>Arundineae</taxon>
        <taxon>Arundo</taxon>
    </lineage>
</organism>
<name>A0A0A9DM12_ARUDO</name>
<dbReference type="EMBL" id="GBRH01213073">
    <property type="protein sequence ID" value="JAD84822.1"/>
    <property type="molecule type" value="Transcribed_RNA"/>
</dbReference>
<proteinExistence type="predicted"/>
<dbReference type="AlphaFoldDB" id="A0A0A9DM12"/>
<accession>A0A0A9DM12</accession>